<comment type="caution">
    <text evidence="1">The sequence shown here is derived from an EMBL/GenBank/DDBJ whole genome shotgun (WGS) entry which is preliminary data.</text>
</comment>
<dbReference type="RefSeq" id="WP_273493900.1">
    <property type="nucleotide sequence ID" value="NZ_BQKV01000109.1"/>
</dbReference>
<accession>A0AA37J4P6</accession>
<gene>
    <name evidence="1" type="ORF">JCM17207_24810</name>
</gene>
<dbReference type="EMBL" id="BQKV01000109">
    <property type="protein sequence ID" value="GJN65856.1"/>
    <property type="molecule type" value="Genomic_DNA"/>
</dbReference>
<dbReference type="Proteomes" id="UP001055185">
    <property type="component" value="Unassembled WGS sequence"/>
</dbReference>
<organism evidence="1 2">
    <name type="scientific">Faecalibacterium gallinarum</name>
    <dbReference type="NCBI Taxonomy" id="2903556"/>
    <lineage>
        <taxon>Bacteria</taxon>
        <taxon>Bacillati</taxon>
        <taxon>Bacillota</taxon>
        <taxon>Clostridia</taxon>
        <taxon>Eubacteriales</taxon>
        <taxon>Oscillospiraceae</taxon>
        <taxon>Faecalibacterium</taxon>
    </lineage>
</organism>
<protein>
    <submittedName>
        <fullName evidence="1">Uncharacterized protein</fullName>
    </submittedName>
</protein>
<evidence type="ECO:0000313" key="2">
    <source>
        <dbReference type="Proteomes" id="UP001055185"/>
    </source>
</evidence>
<evidence type="ECO:0000313" key="1">
    <source>
        <dbReference type="EMBL" id="GJN65856.1"/>
    </source>
</evidence>
<sequence>MMKALKTLLAVFTALAVGLTALLLFYHDKNGPRYIHIYGDEF</sequence>
<reference evidence="1" key="1">
    <citation type="journal article" date="2022" name="Int. J. Syst. Evol. Microbiol.">
        <title>Genome-based, phenotypic and chemotaxonomic classification of Faecalibacterium strains: proposal of three novel species Faecalibacterium duncaniae sp. nov., Faecalibacterium hattorii sp. nov. and Faecalibacterium gallinarum sp. nov. .</title>
        <authorList>
            <person name="Sakamoto M."/>
            <person name="Sakurai N."/>
            <person name="Tanno H."/>
            <person name="Iino T."/>
            <person name="Ohkuma M."/>
            <person name="Endo A."/>
        </authorList>
    </citation>
    <scope>NUCLEOTIDE SEQUENCE</scope>
    <source>
        <strain evidence="1">JCM 17207</strain>
    </source>
</reference>
<dbReference type="AlphaFoldDB" id="A0AA37J4P6"/>
<keyword evidence="2" id="KW-1185">Reference proteome</keyword>
<name>A0AA37J4P6_9FIRM</name>
<proteinExistence type="predicted"/>